<organism evidence="9 10">
    <name type="scientific">Alkalimonas amylolytica</name>
    <dbReference type="NCBI Taxonomy" id="152573"/>
    <lineage>
        <taxon>Bacteria</taxon>
        <taxon>Pseudomonadati</taxon>
        <taxon>Pseudomonadota</taxon>
        <taxon>Gammaproteobacteria</taxon>
        <taxon>Alkalimonas</taxon>
    </lineage>
</organism>
<keyword evidence="3" id="KW-0378">Hydrolase</keyword>
<gene>
    <name evidence="9" type="ORF">SAMN04488051_103497</name>
</gene>
<feature type="domain" description="DNA2/NAM7 helicase-like C-terminal" evidence="8">
    <location>
        <begin position="554"/>
        <end position="712"/>
    </location>
</feature>
<dbReference type="Pfam" id="PF13086">
    <property type="entry name" value="AAA_11"/>
    <property type="match status" value="1"/>
</dbReference>
<dbReference type="InterPro" id="IPR024402">
    <property type="entry name" value="DUF2726"/>
</dbReference>
<dbReference type="InterPro" id="IPR047187">
    <property type="entry name" value="SF1_C_Upf1"/>
</dbReference>
<dbReference type="AlphaFoldDB" id="A0A1H4BSD3"/>
<evidence type="ECO:0000256" key="5">
    <source>
        <dbReference type="ARBA" id="ARBA00022840"/>
    </source>
</evidence>
<dbReference type="EMBL" id="FNRM01000003">
    <property type="protein sequence ID" value="SEA51023.1"/>
    <property type="molecule type" value="Genomic_DNA"/>
</dbReference>
<dbReference type="InterPro" id="IPR041679">
    <property type="entry name" value="DNA2/NAM7-like_C"/>
</dbReference>
<dbReference type="Gene3D" id="3.40.50.300">
    <property type="entry name" value="P-loop containing nucleotide triphosphate hydrolases"/>
    <property type="match status" value="2"/>
</dbReference>
<reference evidence="9 10" key="1">
    <citation type="submission" date="2016-10" db="EMBL/GenBank/DDBJ databases">
        <authorList>
            <person name="de Groot N.N."/>
        </authorList>
    </citation>
    <scope>NUCLEOTIDE SEQUENCE [LARGE SCALE GENOMIC DNA]</scope>
    <source>
        <strain evidence="9 10">CGMCC 1.3430</strain>
    </source>
</reference>
<evidence type="ECO:0000256" key="4">
    <source>
        <dbReference type="ARBA" id="ARBA00022806"/>
    </source>
</evidence>
<dbReference type="STRING" id="152573.SAMN04488051_103497"/>
<accession>A0A1H4BSD3</accession>
<evidence type="ECO:0000256" key="3">
    <source>
        <dbReference type="ARBA" id="ARBA00022801"/>
    </source>
</evidence>
<proteinExistence type="inferred from homology"/>
<sequence length="902" mass="102546">MVSIHVAGQDKTKQLSDWEIRWDSNQNELKLTCHFPSGKRYSRPLSECEVTPCRDVHGMLVAKKEGSVYSATERVTILGEKYGLIRYPNNQSVYAKKLTDIELVPATTLTNDALFHYFVAVAKARSEHAMAVEKSIADNVVRQFEKILPHADTVLQAYCTAKMQERVPQGNYIYPFGINESQLKAVEHAFTSQISLIEGPPGTGKTQTILNIIANIMLRGESVAILSNNNAAVENVYEKLAKHGLDHVVAKLGNKDNREAFFTDGTTTLQEELPPKPSIAQIQTVLATLKQQLHTQNEMVQLQAEIDELKIEKSYLRQWQSDNKVDTSASLDKYRLSPAKAVELMVYLAYINERKIKKITLKDRIELLFNHWILRMKPFSSAEQRNTMIYALQLHYYEQTLQDKKAQLAALQEMLKQDNFTTLLDELTNSSMIYLKHHLREHIPAQANFDAKNYRQRFDDFIKRYPIIGSGTHSIVNSIGTGAVLDYVIIDEASQQDIVPGVLALGCARNLIVVGDSKQLAHIPATVGIPSPHEFYDCEKYSLLASCMGVFHNSLPRTLLKEHYRCHPRIIQFCNQQYYDNQLIPMRQDNGEEALTLIVTARGNHTRNNSNLRELDSVLKVFEMQDGVEWDKTQSRGFIAPFRAQVRLSDSHLPCDFINDTVHKFQGRECEEIVFSTVLDKKQSSQRKLGFVDDARMINVAVSRAQHKFTLVTGDDVFTTNNGHIAALVRYMEYYADKKQIHRAIVVSAFDLLYKEYDQSLQALNERLRPTDSKFKSEQIIADILRSAMSQEPYQALMFHSQIALNQLAAPSNDALTEREQQFLINRASCDFVIYFKVGKTPLGVIEVDGGYHDSPEQAERDALKNSILAKVNIPLLRLRTIGSHIEEKVTTFIATWARKTN</sequence>
<dbReference type="Gene3D" id="3.40.960.10">
    <property type="entry name" value="VSR Endonuclease"/>
    <property type="match status" value="1"/>
</dbReference>
<dbReference type="GO" id="GO:0005524">
    <property type="term" value="F:ATP binding"/>
    <property type="evidence" value="ECO:0007669"/>
    <property type="project" value="UniProtKB-KW"/>
</dbReference>
<name>A0A1H4BSD3_ALKAM</name>
<keyword evidence="2" id="KW-0547">Nucleotide-binding</keyword>
<dbReference type="PANTHER" id="PTHR43788">
    <property type="entry name" value="DNA2/NAM7 HELICASE FAMILY MEMBER"/>
    <property type="match status" value="1"/>
</dbReference>
<keyword evidence="4 9" id="KW-0347">Helicase</keyword>
<dbReference type="Pfam" id="PF10881">
    <property type="entry name" value="DUF2726"/>
    <property type="match status" value="1"/>
</dbReference>
<dbReference type="Pfam" id="PF13087">
    <property type="entry name" value="AAA_12"/>
    <property type="match status" value="1"/>
</dbReference>
<keyword evidence="5" id="KW-0067">ATP-binding</keyword>
<dbReference type="Proteomes" id="UP000198773">
    <property type="component" value="Unassembled WGS sequence"/>
</dbReference>
<dbReference type="GO" id="GO:0043139">
    <property type="term" value="F:5'-3' DNA helicase activity"/>
    <property type="evidence" value="ECO:0007669"/>
    <property type="project" value="TreeGrafter"/>
</dbReference>
<evidence type="ECO:0000256" key="1">
    <source>
        <dbReference type="ARBA" id="ARBA00007913"/>
    </source>
</evidence>
<keyword evidence="10" id="KW-1185">Reference proteome</keyword>
<evidence type="ECO:0000313" key="10">
    <source>
        <dbReference type="Proteomes" id="UP000198773"/>
    </source>
</evidence>
<comment type="similarity">
    <text evidence="1">Belongs to the DNA2/NAM7 helicase family.</text>
</comment>
<dbReference type="SUPFAM" id="SSF52540">
    <property type="entry name" value="P-loop containing nucleoside triphosphate hydrolases"/>
    <property type="match status" value="2"/>
</dbReference>
<dbReference type="GO" id="GO:0016787">
    <property type="term" value="F:hydrolase activity"/>
    <property type="evidence" value="ECO:0007669"/>
    <property type="project" value="UniProtKB-KW"/>
</dbReference>
<dbReference type="PANTHER" id="PTHR43788:SF8">
    <property type="entry name" value="DNA-BINDING PROTEIN SMUBP-2"/>
    <property type="match status" value="1"/>
</dbReference>
<dbReference type="RefSeq" id="WP_091341920.1">
    <property type="nucleotide sequence ID" value="NZ_FNRM01000003.1"/>
</dbReference>
<feature type="domain" description="DNA2/NAM7 helicase helicase" evidence="7">
    <location>
        <begin position="178"/>
        <end position="521"/>
    </location>
</feature>
<evidence type="ECO:0000259" key="7">
    <source>
        <dbReference type="Pfam" id="PF13086"/>
    </source>
</evidence>
<dbReference type="CDD" id="cd18808">
    <property type="entry name" value="SF1_C_Upf1"/>
    <property type="match status" value="1"/>
</dbReference>
<dbReference type="InterPro" id="IPR041677">
    <property type="entry name" value="DNA2/NAM7_AAA_11"/>
</dbReference>
<feature type="domain" description="DUF2726" evidence="6">
    <location>
        <begin position="781"/>
        <end position="891"/>
    </location>
</feature>
<evidence type="ECO:0000313" key="9">
    <source>
        <dbReference type="EMBL" id="SEA51023.1"/>
    </source>
</evidence>
<protein>
    <submittedName>
        <fullName evidence="9">Superfamily I DNA and/or RNA helicase</fullName>
    </submittedName>
</protein>
<evidence type="ECO:0000259" key="6">
    <source>
        <dbReference type="Pfam" id="PF10881"/>
    </source>
</evidence>
<evidence type="ECO:0000259" key="8">
    <source>
        <dbReference type="Pfam" id="PF13087"/>
    </source>
</evidence>
<evidence type="ECO:0000256" key="2">
    <source>
        <dbReference type="ARBA" id="ARBA00022741"/>
    </source>
</evidence>
<dbReference type="InterPro" id="IPR050534">
    <property type="entry name" value="Coronavir_polyprotein_1ab"/>
</dbReference>
<dbReference type="OrthoDB" id="9757917at2"/>
<dbReference type="InterPro" id="IPR027417">
    <property type="entry name" value="P-loop_NTPase"/>
</dbReference>